<name>A0A9W9RZR8_9EURO</name>
<accession>A0A9W9RZR8</accession>
<gene>
    <name evidence="1" type="ORF">N7496_008837</name>
</gene>
<evidence type="ECO:0000313" key="1">
    <source>
        <dbReference type="EMBL" id="KAJ5369077.1"/>
    </source>
</evidence>
<protein>
    <recommendedName>
        <fullName evidence="3">F-box domain-containing protein</fullName>
    </recommendedName>
</protein>
<dbReference type="AlphaFoldDB" id="A0A9W9RZR8"/>
<evidence type="ECO:0008006" key="3">
    <source>
        <dbReference type="Google" id="ProtNLM"/>
    </source>
</evidence>
<dbReference type="RefSeq" id="XP_056553819.1">
    <property type="nucleotide sequence ID" value="XM_056701756.1"/>
</dbReference>
<proteinExistence type="predicted"/>
<dbReference type="EMBL" id="JAPZBS010000007">
    <property type="protein sequence ID" value="KAJ5369077.1"/>
    <property type="molecule type" value="Genomic_DNA"/>
</dbReference>
<reference evidence="1" key="2">
    <citation type="journal article" date="2023" name="IMA Fungus">
        <title>Comparative genomic study of the Penicillium genus elucidates a diverse pangenome and 15 lateral gene transfer events.</title>
        <authorList>
            <person name="Petersen C."/>
            <person name="Sorensen T."/>
            <person name="Nielsen M.R."/>
            <person name="Sondergaard T.E."/>
            <person name="Sorensen J.L."/>
            <person name="Fitzpatrick D.A."/>
            <person name="Frisvad J.C."/>
            <person name="Nielsen K.L."/>
        </authorList>
    </citation>
    <scope>NUCLEOTIDE SEQUENCE</scope>
    <source>
        <strain evidence="1">IBT 29864</strain>
    </source>
</reference>
<dbReference type="InterPro" id="IPR036047">
    <property type="entry name" value="F-box-like_dom_sf"/>
</dbReference>
<reference evidence="1" key="1">
    <citation type="submission" date="2022-11" db="EMBL/GenBank/DDBJ databases">
        <authorList>
            <person name="Petersen C."/>
        </authorList>
    </citation>
    <scope>NUCLEOTIDE SEQUENCE</scope>
    <source>
        <strain evidence="1">IBT 29864</strain>
    </source>
</reference>
<sequence length="79" mass="8839">MALTPFDRLPPEIVSMILVDLDFADSSSLLALACTSKASFAVTASHLYKTVRVWLKDESEVTLAREPNRLFENLDRRGV</sequence>
<dbReference type="OrthoDB" id="3945550at2759"/>
<organism evidence="1 2">
    <name type="scientific">Penicillium cataractarum</name>
    <dbReference type="NCBI Taxonomy" id="2100454"/>
    <lineage>
        <taxon>Eukaryota</taxon>
        <taxon>Fungi</taxon>
        <taxon>Dikarya</taxon>
        <taxon>Ascomycota</taxon>
        <taxon>Pezizomycotina</taxon>
        <taxon>Eurotiomycetes</taxon>
        <taxon>Eurotiomycetidae</taxon>
        <taxon>Eurotiales</taxon>
        <taxon>Aspergillaceae</taxon>
        <taxon>Penicillium</taxon>
    </lineage>
</organism>
<keyword evidence="2" id="KW-1185">Reference proteome</keyword>
<dbReference type="SUPFAM" id="SSF81383">
    <property type="entry name" value="F-box domain"/>
    <property type="match status" value="1"/>
</dbReference>
<evidence type="ECO:0000313" key="2">
    <source>
        <dbReference type="Proteomes" id="UP001147782"/>
    </source>
</evidence>
<dbReference type="GeneID" id="81440935"/>
<dbReference type="Proteomes" id="UP001147782">
    <property type="component" value="Unassembled WGS sequence"/>
</dbReference>
<comment type="caution">
    <text evidence="1">The sequence shown here is derived from an EMBL/GenBank/DDBJ whole genome shotgun (WGS) entry which is preliminary data.</text>
</comment>